<comment type="caution">
    <text evidence="1">The sequence shown here is derived from an EMBL/GenBank/DDBJ whole genome shotgun (WGS) entry which is preliminary data.</text>
</comment>
<dbReference type="GO" id="GO:0003712">
    <property type="term" value="F:transcription coregulator activity"/>
    <property type="evidence" value="ECO:0007669"/>
    <property type="project" value="TreeGrafter"/>
</dbReference>
<dbReference type="PANTHER" id="PTHR23335">
    <property type="entry name" value="CALMODULIN-BINDING TRANSCRIPTION ACTIVATOR CAMTA"/>
    <property type="match status" value="1"/>
</dbReference>
<dbReference type="GO" id="GO:0006357">
    <property type="term" value="P:regulation of transcription by RNA polymerase II"/>
    <property type="evidence" value="ECO:0007669"/>
    <property type="project" value="TreeGrafter"/>
</dbReference>
<dbReference type="AlphaFoldDB" id="A0AAN8Z3T0"/>
<gene>
    <name evidence="1" type="ORF">RJ641_009916</name>
</gene>
<protein>
    <submittedName>
        <fullName evidence="1">Uncharacterized protein</fullName>
    </submittedName>
</protein>
<accession>A0AAN8Z3T0</accession>
<dbReference type="EMBL" id="JBAMMX010000017">
    <property type="protein sequence ID" value="KAK6923716.1"/>
    <property type="molecule type" value="Genomic_DNA"/>
</dbReference>
<evidence type="ECO:0000313" key="2">
    <source>
        <dbReference type="Proteomes" id="UP001370490"/>
    </source>
</evidence>
<name>A0AAN8Z3T0_9MAGN</name>
<dbReference type="GO" id="GO:0005634">
    <property type="term" value="C:nucleus"/>
    <property type="evidence" value="ECO:0007669"/>
    <property type="project" value="TreeGrafter"/>
</dbReference>
<dbReference type="GO" id="GO:0003690">
    <property type="term" value="F:double-stranded DNA binding"/>
    <property type="evidence" value="ECO:0007669"/>
    <property type="project" value="TreeGrafter"/>
</dbReference>
<feature type="non-terminal residue" evidence="1">
    <location>
        <position position="132"/>
    </location>
</feature>
<dbReference type="Proteomes" id="UP001370490">
    <property type="component" value="Unassembled WGS sequence"/>
</dbReference>
<dbReference type="PANTHER" id="PTHR23335:SF30">
    <property type="entry name" value="CALMODULIN-BINDING TRANSCRIPTION ACTIVATOR 3"/>
    <property type="match status" value="1"/>
</dbReference>
<proteinExistence type="predicted"/>
<reference evidence="1 2" key="1">
    <citation type="submission" date="2023-12" db="EMBL/GenBank/DDBJ databases">
        <title>A high-quality genome assembly for Dillenia turbinata (Dilleniales).</title>
        <authorList>
            <person name="Chanderbali A."/>
        </authorList>
    </citation>
    <scope>NUCLEOTIDE SEQUENCE [LARGE SCALE GENOMIC DNA]</scope>
    <source>
        <strain evidence="1">LSX21</strain>
        <tissue evidence="1">Leaf</tissue>
    </source>
</reference>
<evidence type="ECO:0000313" key="1">
    <source>
        <dbReference type="EMBL" id="KAK6923716.1"/>
    </source>
</evidence>
<organism evidence="1 2">
    <name type="scientific">Dillenia turbinata</name>
    <dbReference type="NCBI Taxonomy" id="194707"/>
    <lineage>
        <taxon>Eukaryota</taxon>
        <taxon>Viridiplantae</taxon>
        <taxon>Streptophyta</taxon>
        <taxon>Embryophyta</taxon>
        <taxon>Tracheophyta</taxon>
        <taxon>Spermatophyta</taxon>
        <taxon>Magnoliopsida</taxon>
        <taxon>eudicotyledons</taxon>
        <taxon>Gunneridae</taxon>
        <taxon>Pentapetalae</taxon>
        <taxon>Dilleniales</taxon>
        <taxon>Dilleniaceae</taxon>
        <taxon>Dillenia</taxon>
    </lineage>
</organism>
<sequence length="132" mass="15529">MNVPYGMSMKDSLAAVRNATQAAAYIYQVFRVQSFQKKQLEEYGNEKLGLSDDHISQEYMMNLCRQLQSIYRINFGSWKCRKDYLTIQKRIIKIQREERLQKALAMVKPMYPEARDQYGMSLNAVVETQKTK</sequence>
<keyword evidence="2" id="KW-1185">Reference proteome</keyword>